<gene>
    <name evidence="4" type="ORF">AX660_21745</name>
</gene>
<keyword evidence="5" id="KW-1185">Reference proteome</keyword>
<evidence type="ECO:0000259" key="3">
    <source>
        <dbReference type="PROSITE" id="PS51371"/>
    </source>
</evidence>
<dbReference type="InterPro" id="IPR000644">
    <property type="entry name" value="CBS_dom"/>
</dbReference>
<dbReference type="OrthoDB" id="5295117at2"/>
<evidence type="ECO:0000313" key="4">
    <source>
        <dbReference type="EMBL" id="KXI27348.1"/>
    </source>
</evidence>
<dbReference type="SUPFAM" id="SSF54631">
    <property type="entry name" value="CBS-domain pair"/>
    <property type="match status" value="1"/>
</dbReference>
<dbReference type="EMBL" id="LSNE01000011">
    <property type="protein sequence ID" value="KXI27348.1"/>
    <property type="molecule type" value="Genomic_DNA"/>
</dbReference>
<dbReference type="PROSITE" id="PS51371">
    <property type="entry name" value="CBS"/>
    <property type="match status" value="2"/>
</dbReference>
<dbReference type="Proteomes" id="UP000070299">
    <property type="component" value="Unassembled WGS sequence"/>
</dbReference>
<dbReference type="RefSeq" id="WP_068380659.1">
    <property type="nucleotide sequence ID" value="NZ_LSNE01000011.1"/>
</dbReference>
<protein>
    <recommendedName>
        <fullName evidence="3">CBS domain-containing protein</fullName>
    </recommendedName>
</protein>
<feature type="domain" description="CBS" evidence="3">
    <location>
        <begin position="37"/>
        <end position="98"/>
    </location>
</feature>
<keyword evidence="1 2" id="KW-0129">CBS domain</keyword>
<dbReference type="Pfam" id="PF00571">
    <property type="entry name" value="CBS"/>
    <property type="match status" value="1"/>
</dbReference>
<evidence type="ECO:0000256" key="1">
    <source>
        <dbReference type="ARBA" id="ARBA00023122"/>
    </source>
</evidence>
<name>A0A148KM76_9ALTE</name>
<reference evidence="5" key="1">
    <citation type="submission" date="2016-02" db="EMBL/GenBank/DDBJ databases">
        <authorList>
            <person name="Schultz-Johansen M."/>
            <person name="Glaring M.A."/>
            <person name="Bech P.K."/>
            <person name="Stougaard P."/>
        </authorList>
    </citation>
    <scope>NUCLEOTIDE SEQUENCE [LARGE SCALE GENOMIC DNA]</scope>
    <source>
        <strain evidence="5">S66</strain>
    </source>
</reference>
<proteinExistence type="predicted"/>
<sequence length="195" mass="21641">MSSFKTLTSIPLSQVQTLRVNDVVEPLQLESPATFVMTDFSRRSPRIIELDTSVDEALRIMDKIHVRSKLVIDKNLNLVGIVNLSDLLSRKVLMAANLKGVKRTDVSVGDVMVKISELHAVRLSKIQCSNIGDVLATMRALGEQHLLVYDNDKNIRGAISAADIGRALQIPVDINATAHSFKDIFNVIHEHYELS</sequence>
<evidence type="ECO:0000256" key="2">
    <source>
        <dbReference type="PROSITE-ProRule" id="PRU00703"/>
    </source>
</evidence>
<dbReference type="PANTHER" id="PTHR43080:SF2">
    <property type="entry name" value="CBS DOMAIN-CONTAINING PROTEIN"/>
    <property type="match status" value="1"/>
</dbReference>
<dbReference type="PANTHER" id="PTHR43080">
    <property type="entry name" value="CBS DOMAIN-CONTAINING PROTEIN CBSX3, MITOCHONDRIAL"/>
    <property type="match status" value="1"/>
</dbReference>
<evidence type="ECO:0000313" key="5">
    <source>
        <dbReference type="Proteomes" id="UP000070299"/>
    </source>
</evidence>
<organism evidence="4 5">
    <name type="scientific">Paraglaciecola hydrolytica</name>
    <dbReference type="NCBI Taxonomy" id="1799789"/>
    <lineage>
        <taxon>Bacteria</taxon>
        <taxon>Pseudomonadati</taxon>
        <taxon>Pseudomonadota</taxon>
        <taxon>Gammaproteobacteria</taxon>
        <taxon>Alteromonadales</taxon>
        <taxon>Alteromonadaceae</taxon>
        <taxon>Paraglaciecola</taxon>
    </lineage>
</organism>
<dbReference type="AlphaFoldDB" id="A0A148KM76"/>
<feature type="domain" description="CBS" evidence="3">
    <location>
        <begin position="112"/>
        <end position="174"/>
    </location>
</feature>
<dbReference type="InterPro" id="IPR051257">
    <property type="entry name" value="Diverse_CBS-Domain"/>
</dbReference>
<comment type="caution">
    <text evidence="4">The sequence shown here is derived from an EMBL/GenBank/DDBJ whole genome shotgun (WGS) entry which is preliminary data.</text>
</comment>
<accession>A0A148KM76</accession>
<dbReference type="InterPro" id="IPR046342">
    <property type="entry name" value="CBS_dom_sf"/>
</dbReference>
<dbReference type="Gene3D" id="3.10.580.10">
    <property type="entry name" value="CBS-domain"/>
    <property type="match status" value="1"/>
</dbReference>
<dbReference type="STRING" id="1799789.AX660_21745"/>